<sequence>MSPPPPCPSPRPVLLEEEDPDWSTLPEELLECIGKMLPSRRHALQFRSICTAWRAVLPFARYIGPLLMLPYNRDSPDCPVTFYTVADGGETRFTRNLPSLRGNAMLGSSRGWLALVDDEAASLTLLNPLTDTTVELPPADEHVVVASFSQATMLDGIQTVILLADGDVIKLDELKKSTMFCQKKMSSVFSQIVLSSSSPGSGDCVAMAALHGSSTVAFCRVGVDAAWSLLDTDLDCVTLLVHLHGSRFLAIDDECSGMFNICDVAGAAATAKSVPLSPAPIYRRHYMEVNGELFVVGTMFQGSTYLWQVYKSNVFAATPSWTRVENAGDLTLFLSSNFTPAGYGGAVSVSGFKRNSAYCLALARTVISLSGRSLTSRMGHRNCSLVQRRFWVQGLFAGSNRIIGHEEPED</sequence>
<dbReference type="PANTHER" id="PTHR44259:SF111">
    <property type="entry name" value="OS04G0167600 PROTEIN"/>
    <property type="match status" value="1"/>
</dbReference>
<proteinExistence type="predicted"/>
<dbReference type="AlphaFoldDB" id="R7W738"/>
<evidence type="ECO:0000313" key="2">
    <source>
        <dbReference type="EnsemblPlants" id="EMT17226"/>
    </source>
</evidence>
<dbReference type="InterPro" id="IPR050942">
    <property type="entry name" value="F-box_BR-signaling"/>
</dbReference>
<organism evidence="2">
    <name type="scientific">Aegilops tauschii</name>
    <name type="common">Tausch's goatgrass</name>
    <name type="synonym">Aegilops squarrosa</name>
    <dbReference type="NCBI Taxonomy" id="37682"/>
    <lineage>
        <taxon>Eukaryota</taxon>
        <taxon>Viridiplantae</taxon>
        <taxon>Streptophyta</taxon>
        <taxon>Embryophyta</taxon>
        <taxon>Tracheophyta</taxon>
        <taxon>Spermatophyta</taxon>
        <taxon>Magnoliopsida</taxon>
        <taxon>Liliopsida</taxon>
        <taxon>Poales</taxon>
        <taxon>Poaceae</taxon>
        <taxon>BOP clade</taxon>
        <taxon>Pooideae</taxon>
        <taxon>Triticodae</taxon>
        <taxon>Triticeae</taxon>
        <taxon>Triticinae</taxon>
        <taxon>Aegilops</taxon>
    </lineage>
</organism>
<feature type="domain" description="KIB1-4 beta-propeller" evidence="1">
    <location>
        <begin position="91"/>
        <end position="360"/>
    </location>
</feature>
<dbReference type="Pfam" id="PF03478">
    <property type="entry name" value="Beta-prop_KIB1-4"/>
    <property type="match status" value="1"/>
</dbReference>
<accession>R7W738</accession>
<dbReference type="PANTHER" id="PTHR44259">
    <property type="entry name" value="OS07G0183000 PROTEIN-RELATED"/>
    <property type="match status" value="1"/>
</dbReference>
<protein>
    <recommendedName>
        <fullName evidence="1">KIB1-4 beta-propeller domain-containing protein</fullName>
    </recommendedName>
</protein>
<dbReference type="EnsemblPlants" id="EMT17226">
    <property type="protein sequence ID" value="EMT17226"/>
    <property type="gene ID" value="F775_02903"/>
</dbReference>
<dbReference type="InterPro" id="IPR005174">
    <property type="entry name" value="KIB1-4_b-propeller"/>
</dbReference>
<name>R7W738_AEGTA</name>
<reference evidence="2" key="1">
    <citation type="submission" date="2015-06" db="UniProtKB">
        <authorList>
            <consortium name="EnsemblPlants"/>
        </authorList>
    </citation>
    <scope>IDENTIFICATION</scope>
</reference>
<evidence type="ECO:0000259" key="1">
    <source>
        <dbReference type="Pfam" id="PF03478"/>
    </source>
</evidence>